<feature type="region of interest" description="Disordered" evidence="5">
    <location>
        <begin position="117"/>
        <end position="178"/>
    </location>
</feature>
<dbReference type="EMBL" id="JBGMDY010000003">
    <property type="protein sequence ID" value="KAL2340101.1"/>
    <property type="molecule type" value="Genomic_DNA"/>
</dbReference>
<keyword evidence="8" id="KW-1185">Reference proteome</keyword>
<comment type="caution">
    <text evidence="7">The sequence shown here is derived from an EMBL/GenBank/DDBJ whole genome shotgun (WGS) entry which is preliminary data.</text>
</comment>
<dbReference type="AlphaFoldDB" id="A0ABD1MWB9"/>
<keyword evidence="6" id="KW-0732">Signal</keyword>
<dbReference type="GO" id="GO:0005737">
    <property type="term" value="C:cytoplasm"/>
    <property type="evidence" value="ECO:0007669"/>
    <property type="project" value="UniProtKB-SubCell"/>
</dbReference>
<dbReference type="InterPro" id="IPR019376">
    <property type="entry name" value="Myeloid_leukemia_factor"/>
</dbReference>
<proteinExistence type="inferred from homology"/>
<name>A0ABD1MWB9_9FABA</name>
<accession>A0ABD1MWB9</accession>
<evidence type="ECO:0000313" key="8">
    <source>
        <dbReference type="Proteomes" id="UP001603857"/>
    </source>
</evidence>
<dbReference type="Proteomes" id="UP001603857">
    <property type="component" value="Unassembled WGS sequence"/>
</dbReference>
<sequence length="178" mass="19936">MGADRVWCFYFLLLSVVVRNKAIVVVVIDSNSICSNAIFVNQVVLEEKKEVDTTTGQASHRITRGIYDKGHSVIRKLHLDGKVDIKQTLHNLNEDELARFEETWKGSNMAQLLGYDVHKNEEPPPNPPTDPPFFLAIEPPPTPANHPPTRELPPPTRESPPTPRASHPYTLANHPTPP</sequence>
<feature type="compositionally biased region" description="Pro residues" evidence="5">
    <location>
        <begin position="138"/>
        <end position="163"/>
    </location>
</feature>
<evidence type="ECO:0000256" key="4">
    <source>
        <dbReference type="ARBA" id="ARBA00022553"/>
    </source>
</evidence>
<reference evidence="7 8" key="1">
    <citation type="submission" date="2024-08" db="EMBL/GenBank/DDBJ databases">
        <title>Insights into the chromosomal genome structure of Flemingia macrophylla.</title>
        <authorList>
            <person name="Ding Y."/>
            <person name="Zhao Y."/>
            <person name="Bi W."/>
            <person name="Wu M."/>
            <person name="Zhao G."/>
            <person name="Gong Y."/>
            <person name="Li W."/>
            <person name="Zhang P."/>
        </authorList>
    </citation>
    <scope>NUCLEOTIDE SEQUENCE [LARGE SCALE GENOMIC DNA]</scope>
    <source>
        <strain evidence="7">DYQJB</strain>
        <tissue evidence="7">Leaf</tissue>
    </source>
</reference>
<keyword evidence="4" id="KW-0597">Phosphoprotein</keyword>
<evidence type="ECO:0000256" key="5">
    <source>
        <dbReference type="SAM" id="MobiDB-lite"/>
    </source>
</evidence>
<gene>
    <name evidence="7" type="ORF">Fmac_008041</name>
</gene>
<comment type="similarity">
    <text evidence="2">Belongs to the MLF family.</text>
</comment>
<evidence type="ECO:0000256" key="6">
    <source>
        <dbReference type="SAM" id="SignalP"/>
    </source>
</evidence>
<feature type="signal peptide" evidence="6">
    <location>
        <begin position="1"/>
        <end position="22"/>
    </location>
</feature>
<protein>
    <submittedName>
        <fullName evidence="7">Uncharacterized protein</fullName>
    </submittedName>
</protein>
<feature type="chain" id="PRO_5044770056" evidence="6">
    <location>
        <begin position="23"/>
        <end position="178"/>
    </location>
</feature>
<dbReference type="Pfam" id="PF10248">
    <property type="entry name" value="Mlf1IP"/>
    <property type="match status" value="1"/>
</dbReference>
<dbReference type="PANTHER" id="PTHR13105">
    <property type="entry name" value="MYELOID LEUKEMIA FACTOR"/>
    <property type="match status" value="1"/>
</dbReference>
<organism evidence="7 8">
    <name type="scientific">Flemingia macrophylla</name>
    <dbReference type="NCBI Taxonomy" id="520843"/>
    <lineage>
        <taxon>Eukaryota</taxon>
        <taxon>Viridiplantae</taxon>
        <taxon>Streptophyta</taxon>
        <taxon>Embryophyta</taxon>
        <taxon>Tracheophyta</taxon>
        <taxon>Spermatophyta</taxon>
        <taxon>Magnoliopsida</taxon>
        <taxon>eudicotyledons</taxon>
        <taxon>Gunneridae</taxon>
        <taxon>Pentapetalae</taxon>
        <taxon>rosids</taxon>
        <taxon>fabids</taxon>
        <taxon>Fabales</taxon>
        <taxon>Fabaceae</taxon>
        <taxon>Papilionoideae</taxon>
        <taxon>50 kb inversion clade</taxon>
        <taxon>NPAAA clade</taxon>
        <taxon>indigoferoid/millettioid clade</taxon>
        <taxon>Phaseoleae</taxon>
        <taxon>Flemingia</taxon>
    </lineage>
</organism>
<evidence type="ECO:0000256" key="3">
    <source>
        <dbReference type="ARBA" id="ARBA00022490"/>
    </source>
</evidence>
<evidence type="ECO:0000256" key="2">
    <source>
        <dbReference type="ARBA" id="ARBA00008332"/>
    </source>
</evidence>
<comment type="subcellular location">
    <subcellularLocation>
        <location evidence="1">Cytoplasm</location>
    </subcellularLocation>
</comment>
<keyword evidence="3" id="KW-0963">Cytoplasm</keyword>
<evidence type="ECO:0000256" key="1">
    <source>
        <dbReference type="ARBA" id="ARBA00004496"/>
    </source>
</evidence>
<evidence type="ECO:0000313" key="7">
    <source>
        <dbReference type="EMBL" id="KAL2340101.1"/>
    </source>
</evidence>